<dbReference type="AlphaFoldDB" id="A5G232"/>
<dbReference type="KEGG" id="acr:Acry_2723"/>
<gene>
    <name evidence="2" type="ordered locus">Acry_2723</name>
</gene>
<dbReference type="InterPro" id="IPR036197">
    <property type="entry name" value="NarG-like_sf"/>
</dbReference>
<feature type="transmembrane region" description="Helical" evidence="1">
    <location>
        <begin position="107"/>
        <end position="129"/>
    </location>
</feature>
<organism evidence="2 3">
    <name type="scientific">Acidiphilium cryptum (strain JF-5)</name>
    <dbReference type="NCBI Taxonomy" id="349163"/>
    <lineage>
        <taxon>Bacteria</taxon>
        <taxon>Pseudomonadati</taxon>
        <taxon>Pseudomonadota</taxon>
        <taxon>Alphaproteobacteria</taxon>
        <taxon>Acetobacterales</taxon>
        <taxon>Acidocellaceae</taxon>
        <taxon>Acidiphilium</taxon>
    </lineage>
</organism>
<dbReference type="InterPro" id="IPR012830">
    <property type="entry name" value="Citrate_utilization_prot_B"/>
</dbReference>
<dbReference type="eggNOG" id="COG1149">
    <property type="taxonomic scope" value="Bacteria"/>
</dbReference>
<evidence type="ECO:0000256" key="1">
    <source>
        <dbReference type="SAM" id="Phobius"/>
    </source>
</evidence>
<keyword evidence="1" id="KW-1133">Transmembrane helix</keyword>
<keyword evidence="1" id="KW-0812">Transmembrane</keyword>
<dbReference type="SUPFAM" id="SSF103501">
    <property type="entry name" value="Respiratory nitrate reductase 1 gamma chain"/>
    <property type="match status" value="1"/>
</dbReference>
<dbReference type="EMBL" id="CP000697">
    <property type="protein sequence ID" value="ABQ31914.1"/>
    <property type="molecule type" value="Genomic_DNA"/>
</dbReference>
<dbReference type="RefSeq" id="WP_012040261.1">
    <property type="nucleotide sequence ID" value="NC_009484.1"/>
</dbReference>
<dbReference type="Proteomes" id="UP000000245">
    <property type="component" value="Chromosome"/>
</dbReference>
<reference evidence="2 3" key="1">
    <citation type="submission" date="2007-05" db="EMBL/GenBank/DDBJ databases">
        <title>Complete sequence of chromosome of Acidiphilium cryptum JF-5.</title>
        <authorList>
            <consortium name="US DOE Joint Genome Institute"/>
            <person name="Copeland A."/>
            <person name="Lucas S."/>
            <person name="Lapidus A."/>
            <person name="Barry K."/>
            <person name="Detter J.C."/>
            <person name="Glavina del Rio T."/>
            <person name="Hammon N."/>
            <person name="Israni S."/>
            <person name="Dalin E."/>
            <person name="Tice H."/>
            <person name="Pitluck S."/>
            <person name="Sims D."/>
            <person name="Brettin T."/>
            <person name="Bruce D."/>
            <person name="Han C."/>
            <person name="Schmutz J."/>
            <person name="Larimer F."/>
            <person name="Land M."/>
            <person name="Hauser L."/>
            <person name="Kyrpides N."/>
            <person name="Kim E."/>
            <person name="Magnuson T."/>
            <person name="Richardson P."/>
        </authorList>
    </citation>
    <scope>NUCLEOTIDE SEQUENCE [LARGE SCALE GENOMIC DNA]</scope>
    <source>
        <strain evidence="2 3">JF-5</strain>
    </source>
</reference>
<dbReference type="NCBIfam" id="TIGR02484">
    <property type="entry name" value="CitB"/>
    <property type="match status" value="1"/>
</dbReference>
<accession>A5G232</accession>
<feature type="transmembrane region" description="Helical" evidence="1">
    <location>
        <begin position="258"/>
        <end position="278"/>
    </location>
</feature>
<proteinExistence type="predicted"/>
<sequence>MDGTDTRGTPALAEAARIMTICNSCRYCEGLCAVFPAMERHREFSPGTLAHLASLCHGCGACLDDCQFAPPHEFAVNVPRTMAAARRESYAAHAWPRLAGGAFDRGGIVNAAVILLCVIGFLAAIMPALSGAGGPLSAPGAFYRLMSHGAMVAVFGLAALYAIFTIAAGIRQFWRAAGPAPHIGPRALAGALHDAMRLRYLDGGGAGCPDAQQAPRDHRRLFHHFVFYGFLLCFASTCVATLYSYGFDLEAPYPPTSLPVILGALGGIGLVAGAPGLLLEKRRRPPAFADPASRGMDVAFIVTLFLLGLTGLALLVLRATSFAGILLCIHLGVVLGFFVTMPYGKFVHGIWRLVALVRHAAEFEAETAGTQK</sequence>
<evidence type="ECO:0000313" key="2">
    <source>
        <dbReference type="EMBL" id="ABQ31914.1"/>
    </source>
</evidence>
<feature type="transmembrane region" description="Helical" evidence="1">
    <location>
        <begin position="225"/>
        <end position="246"/>
    </location>
</feature>
<feature type="transmembrane region" description="Helical" evidence="1">
    <location>
        <begin position="149"/>
        <end position="170"/>
    </location>
</feature>
<keyword evidence="3" id="KW-1185">Reference proteome</keyword>
<dbReference type="STRING" id="349163.Acry_2723"/>
<dbReference type="SUPFAM" id="SSF54862">
    <property type="entry name" value="4Fe-4S ferredoxins"/>
    <property type="match status" value="1"/>
</dbReference>
<protein>
    <submittedName>
        <fullName evidence="2">CitB domain protein</fullName>
    </submittedName>
</protein>
<name>A5G232_ACICJ</name>
<evidence type="ECO:0000313" key="3">
    <source>
        <dbReference type="Proteomes" id="UP000000245"/>
    </source>
</evidence>
<keyword evidence="1" id="KW-0472">Membrane</keyword>
<feature type="transmembrane region" description="Helical" evidence="1">
    <location>
        <begin position="323"/>
        <end position="343"/>
    </location>
</feature>
<dbReference type="Gene3D" id="1.20.950.20">
    <property type="entry name" value="Transmembrane di-heme cytochromes, Chain C"/>
    <property type="match status" value="1"/>
</dbReference>
<dbReference type="HOGENOM" id="CLU_058617_1_0_5"/>
<feature type="transmembrane region" description="Helical" evidence="1">
    <location>
        <begin position="298"/>
        <end position="317"/>
    </location>
</feature>